<dbReference type="AlphaFoldDB" id="X6MHX3"/>
<dbReference type="InterPro" id="IPR016562">
    <property type="entry name" value="Proteasome_assmbl_chp_2_euk"/>
</dbReference>
<dbReference type="EMBL" id="ASPP01021231">
    <property type="protein sequence ID" value="ETO12665.1"/>
    <property type="molecule type" value="Genomic_DNA"/>
</dbReference>
<gene>
    <name evidence="2" type="ORF">RFI_24712</name>
</gene>
<dbReference type="GO" id="GO:0005634">
    <property type="term" value="C:nucleus"/>
    <property type="evidence" value="ECO:0007669"/>
    <property type="project" value="TreeGrafter"/>
</dbReference>
<accession>X6MHX3</accession>
<organism evidence="2 3">
    <name type="scientific">Reticulomyxa filosa</name>
    <dbReference type="NCBI Taxonomy" id="46433"/>
    <lineage>
        <taxon>Eukaryota</taxon>
        <taxon>Sar</taxon>
        <taxon>Rhizaria</taxon>
        <taxon>Retaria</taxon>
        <taxon>Foraminifera</taxon>
        <taxon>Monothalamids</taxon>
        <taxon>Reticulomyxidae</taxon>
        <taxon>Reticulomyxa</taxon>
    </lineage>
</organism>
<feature type="compositionally biased region" description="Basic and acidic residues" evidence="1">
    <location>
        <begin position="134"/>
        <end position="147"/>
    </location>
</feature>
<dbReference type="GO" id="GO:0043248">
    <property type="term" value="P:proteasome assembly"/>
    <property type="evidence" value="ECO:0007669"/>
    <property type="project" value="TreeGrafter"/>
</dbReference>
<dbReference type="InterPro" id="IPR038389">
    <property type="entry name" value="PSMG2_sf"/>
</dbReference>
<protein>
    <submittedName>
        <fullName evidence="2">Uncharacterized protein</fullName>
    </submittedName>
</protein>
<dbReference type="PANTHER" id="PTHR12970:SF1">
    <property type="entry name" value="PROTEASOME ASSEMBLY CHAPERONE 2"/>
    <property type="match status" value="1"/>
</dbReference>
<dbReference type="Gene3D" id="3.40.50.10900">
    <property type="entry name" value="PAC-like subunit"/>
    <property type="match status" value="1"/>
</dbReference>
<keyword evidence="3" id="KW-1185">Reference proteome</keyword>
<evidence type="ECO:0000256" key="1">
    <source>
        <dbReference type="SAM" id="MobiDB-lite"/>
    </source>
</evidence>
<reference evidence="2 3" key="1">
    <citation type="journal article" date="2013" name="Curr. Biol.">
        <title>The Genome of the Foraminiferan Reticulomyxa filosa.</title>
        <authorList>
            <person name="Glockner G."/>
            <person name="Hulsmann N."/>
            <person name="Schleicher M."/>
            <person name="Noegel A.A."/>
            <person name="Eichinger L."/>
            <person name="Gallinger C."/>
            <person name="Pawlowski J."/>
            <person name="Sierra R."/>
            <person name="Euteneuer U."/>
            <person name="Pillet L."/>
            <person name="Moustafa A."/>
            <person name="Platzer M."/>
            <person name="Groth M."/>
            <person name="Szafranski K."/>
            <person name="Schliwa M."/>
        </authorList>
    </citation>
    <scope>NUCLEOTIDE SEQUENCE [LARGE SCALE GENOMIC DNA]</scope>
</reference>
<evidence type="ECO:0000313" key="3">
    <source>
        <dbReference type="Proteomes" id="UP000023152"/>
    </source>
</evidence>
<dbReference type="PANTHER" id="PTHR12970">
    <property type="entry name" value="PROTEASOME ASSEMBLY CHAPERONE 2"/>
    <property type="match status" value="1"/>
</dbReference>
<sequence length="213" mass="24342">MNKTQIVYWCKDHHCVLIQQRSQIRLGGQGEYVKHLMDWIKQQEFRNTIVLTSDFATRRAPQQIAKGLTQVYYCHTSAKEKDVLPTAHQTHTSTTQTLEEVIQTQFQWHKSLLVDTKKGNRPTSMYPLLEDRDDDRKHASEENKYNDGENSPDLCKIAPVGGGITKKLFNACKENDQSITVISQYSCDGDNSPEAFSMLLNLVALLEKYSNSC</sequence>
<feature type="region of interest" description="Disordered" evidence="1">
    <location>
        <begin position="123"/>
        <end position="152"/>
    </location>
</feature>
<name>X6MHX3_RETFI</name>
<evidence type="ECO:0000313" key="2">
    <source>
        <dbReference type="EMBL" id="ETO12665.1"/>
    </source>
</evidence>
<dbReference type="OrthoDB" id="10260712at2759"/>
<dbReference type="GO" id="GO:0005829">
    <property type="term" value="C:cytosol"/>
    <property type="evidence" value="ECO:0007669"/>
    <property type="project" value="TreeGrafter"/>
</dbReference>
<comment type="caution">
    <text evidence="2">The sequence shown here is derived from an EMBL/GenBank/DDBJ whole genome shotgun (WGS) entry which is preliminary data.</text>
</comment>
<proteinExistence type="predicted"/>
<dbReference type="Proteomes" id="UP000023152">
    <property type="component" value="Unassembled WGS sequence"/>
</dbReference>